<evidence type="ECO:0000313" key="7">
    <source>
        <dbReference type="EMBL" id="MBU9721667.1"/>
    </source>
</evidence>
<dbReference type="PANTHER" id="PTHR12001">
    <property type="entry name" value="GERANYLGERANYL PYROPHOSPHATE SYNTHASE"/>
    <property type="match status" value="1"/>
</dbReference>
<evidence type="ECO:0000256" key="4">
    <source>
        <dbReference type="ARBA" id="ARBA00022723"/>
    </source>
</evidence>
<comment type="caution">
    <text evidence="7">The sequence shown here is derived from an EMBL/GenBank/DDBJ whole genome shotgun (WGS) entry which is preliminary data.</text>
</comment>
<dbReference type="SUPFAM" id="SSF48576">
    <property type="entry name" value="Terpenoid synthases"/>
    <property type="match status" value="1"/>
</dbReference>
<dbReference type="InterPro" id="IPR008949">
    <property type="entry name" value="Isoprenoid_synthase_dom_sf"/>
</dbReference>
<keyword evidence="8" id="KW-1185">Reference proteome</keyword>
<dbReference type="Proteomes" id="UP000790580">
    <property type="component" value="Unassembled WGS sequence"/>
</dbReference>
<gene>
    <name evidence="7" type="ORF">KS407_09455</name>
</gene>
<proteinExistence type="inferred from homology"/>
<name>A0ABS6JSX8_9BACI</name>
<organism evidence="7 8">
    <name type="scientific">Evansella alkalicola</name>
    <dbReference type="NCBI Taxonomy" id="745819"/>
    <lineage>
        <taxon>Bacteria</taxon>
        <taxon>Bacillati</taxon>
        <taxon>Bacillota</taxon>
        <taxon>Bacilli</taxon>
        <taxon>Bacillales</taxon>
        <taxon>Bacillaceae</taxon>
        <taxon>Evansella</taxon>
    </lineage>
</organism>
<dbReference type="SFLD" id="SFLDS00005">
    <property type="entry name" value="Isoprenoid_Synthase_Type_I"/>
    <property type="match status" value="1"/>
</dbReference>
<dbReference type="InterPro" id="IPR000092">
    <property type="entry name" value="Polyprenyl_synt"/>
</dbReference>
<accession>A0ABS6JSX8</accession>
<comment type="similarity">
    <text evidence="2 6">Belongs to the FPP/GGPP synthase family.</text>
</comment>
<dbReference type="PANTHER" id="PTHR12001:SF69">
    <property type="entry name" value="ALL TRANS-POLYPRENYL-DIPHOSPHATE SYNTHASE PDSS1"/>
    <property type="match status" value="1"/>
</dbReference>
<evidence type="ECO:0000256" key="5">
    <source>
        <dbReference type="ARBA" id="ARBA00022842"/>
    </source>
</evidence>
<dbReference type="RefSeq" id="WP_088073188.1">
    <property type="nucleotide sequence ID" value="NZ_JAHQCR010000041.1"/>
</dbReference>
<dbReference type="EMBL" id="JAHQCR010000041">
    <property type="protein sequence ID" value="MBU9721667.1"/>
    <property type="molecule type" value="Genomic_DNA"/>
</dbReference>
<evidence type="ECO:0000256" key="6">
    <source>
        <dbReference type="RuleBase" id="RU004466"/>
    </source>
</evidence>
<dbReference type="PROSITE" id="PS00444">
    <property type="entry name" value="POLYPRENYL_SYNTHASE_2"/>
    <property type="match status" value="1"/>
</dbReference>
<reference evidence="7 8" key="1">
    <citation type="submission" date="2021-06" db="EMBL/GenBank/DDBJ databases">
        <title>Bacillus sp. RD4P76, an endophyte from a halophyte.</title>
        <authorList>
            <person name="Sun J.-Q."/>
        </authorList>
    </citation>
    <scope>NUCLEOTIDE SEQUENCE [LARGE SCALE GENOMIC DNA]</scope>
    <source>
        <strain evidence="7 8">JCM 17098</strain>
    </source>
</reference>
<sequence length="326" mass="36744">MRIHQMWDTHPNLKADLASVLELIESHIRVRDKKVETTLKELVHSGGKLLRPAFSLLCSQVGPEHNKDKSIAVAAALETLHMATLVHDDVIDESDTRHGRATLHTQYDNKFAIYSGDYLFCICFNILSRYATSLAHLEFNSRSMEKILGGELAQLNSRFKPSVSVKSYLSRVAGKTAQLFAISCYSGAIESGAKRADAMNAWNMGHYIGMAFQIKDDILDYNGEQVTLGKPVMNDIRQGVYTLPLIYAMQENASAFMPLLEKKEALTDDDMVEISELISRYRGVEKAQALAERYTQKAKKHLNRMPDGEHKAILLDIMTRLLDRRV</sequence>
<keyword evidence="5" id="KW-0460">Magnesium</keyword>
<dbReference type="CDD" id="cd00685">
    <property type="entry name" value="Trans_IPPS_HT"/>
    <property type="match status" value="1"/>
</dbReference>
<keyword evidence="3 6" id="KW-0808">Transferase</keyword>
<dbReference type="InterPro" id="IPR033749">
    <property type="entry name" value="Polyprenyl_synt_CS"/>
</dbReference>
<dbReference type="Gene3D" id="1.10.600.10">
    <property type="entry name" value="Farnesyl Diphosphate Synthase"/>
    <property type="match status" value="1"/>
</dbReference>
<keyword evidence="4" id="KW-0479">Metal-binding</keyword>
<comment type="cofactor">
    <cofactor evidence="1">
        <name>Mg(2+)</name>
        <dbReference type="ChEBI" id="CHEBI:18420"/>
    </cofactor>
</comment>
<evidence type="ECO:0000313" key="8">
    <source>
        <dbReference type="Proteomes" id="UP000790580"/>
    </source>
</evidence>
<evidence type="ECO:0000256" key="3">
    <source>
        <dbReference type="ARBA" id="ARBA00022679"/>
    </source>
</evidence>
<evidence type="ECO:0000256" key="1">
    <source>
        <dbReference type="ARBA" id="ARBA00001946"/>
    </source>
</evidence>
<protein>
    <submittedName>
        <fullName evidence="7">Polyprenyl synthetase family protein</fullName>
    </submittedName>
</protein>
<evidence type="ECO:0000256" key="2">
    <source>
        <dbReference type="ARBA" id="ARBA00006706"/>
    </source>
</evidence>
<dbReference type="Pfam" id="PF00348">
    <property type="entry name" value="polyprenyl_synt"/>
    <property type="match status" value="1"/>
</dbReference>